<proteinExistence type="inferred from homology"/>
<dbReference type="GeneID" id="112291451"/>
<evidence type="ECO:0000256" key="6">
    <source>
        <dbReference type="ARBA" id="ARBA00022842"/>
    </source>
</evidence>
<dbReference type="PANTHER" id="PTHR42904">
    <property type="entry name" value="NUDIX HYDROLASE, NUDC SUBFAMILY"/>
    <property type="match status" value="1"/>
</dbReference>
<dbReference type="InterPro" id="IPR015376">
    <property type="entry name" value="Znr_NADH_PPase"/>
</dbReference>
<evidence type="ECO:0000256" key="8">
    <source>
        <dbReference type="PIRSR" id="PIRSR607702-1"/>
    </source>
</evidence>
<dbReference type="Pfam" id="PF09297">
    <property type="entry name" value="Zn_ribbon_NUD"/>
    <property type="match status" value="1"/>
</dbReference>
<dbReference type="KEGG" id="ppp:112291451"/>
<dbReference type="PROSITE" id="PS51462">
    <property type="entry name" value="NUDIX"/>
    <property type="match status" value="1"/>
</dbReference>
<dbReference type="SUPFAM" id="SSF143724">
    <property type="entry name" value="PHP14-like"/>
    <property type="match status" value="1"/>
</dbReference>
<keyword evidence="11" id="KW-1185">Reference proteome</keyword>
<dbReference type="GO" id="GO:0019677">
    <property type="term" value="P:NAD+ catabolic process"/>
    <property type="evidence" value="ECO:0000318"/>
    <property type="project" value="GO_Central"/>
</dbReference>
<gene>
    <name evidence="10" type="primary">LOC112291451</name>
</gene>
<dbReference type="Gene3D" id="3.50.20.20">
    <property type="entry name" value="Janus/Ocnus"/>
    <property type="match status" value="1"/>
</dbReference>
<dbReference type="Gene3D" id="3.90.79.20">
    <property type="match status" value="1"/>
</dbReference>
<keyword evidence="4" id="KW-0479">Metal-binding</keyword>
<dbReference type="OrthoDB" id="10249612at2759"/>
<dbReference type="InterPro" id="IPR038596">
    <property type="entry name" value="Janus_sf"/>
</dbReference>
<evidence type="ECO:0000313" key="11">
    <source>
        <dbReference type="Proteomes" id="UP000006727"/>
    </source>
</evidence>
<evidence type="ECO:0000256" key="2">
    <source>
        <dbReference type="ARBA" id="ARBA00010971"/>
    </source>
</evidence>
<evidence type="ECO:0000256" key="4">
    <source>
        <dbReference type="ARBA" id="ARBA00022723"/>
    </source>
</evidence>
<dbReference type="AlphaFoldDB" id="A0A7I4ARI7"/>
<organism evidence="10 11">
    <name type="scientific">Physcomitrium patens</name>
    <name type="common">Spreading-leaved earth moss</name>
    <name type="synonym">Physcomitrella patens</name>
    <dbReference type="NCBI Taxonomy" id="3218"/>
    <lineage>
        <taxon>Eukaryota</taxon>
        <taxon>Viridiplantae</taxon>
        <taxon>Streptophyta</taxon>
        <taxon>Embryophyta</taxon>
        <taxon>Bryophyta</taxon>
        <taxon>Bryophytina</taxon>
        <taxon>Bryopsida</taxon>
        <taxon>Funariidae</taxon>
        <taxon>Funariales</taxon>
        <taxon>Funariaceae</taxon>
        <taxon>Physcomitrium</taxon>
    </lineage>
</organism>
<evidence type="ECO:0000256" key="5">
    <source>
        <dbReference type="ARBA" id="ARBA00022801"/>
    </source>
</evidence>
<dbReference type="EnsemblPlants" id="Pp3c14_12120V3.2">
    <property type="protein sequence ID" value="Pp3c14_12120V3.2"/>
    <property type="gene ID" value="Pp3c14_12120"/>
</dbReference>
<feature type="active site" description="Proton acceptor" evidence="8">
    <location>
        <position position="465"/>
    </location>
</feature>
<evidence type="ECO:0000256" key="3">
    <source>
        <dbReference type="ARBA" id="ARBA00012381"/>
    </source>
</evidence>
<keyword evidence="6" id="KW-0460">Magnesium</keyword>
<dbReference type="Pfam" id="PF09296">
    <property type="entry name" value="NUDIX-like"/>
    <property type="match status" value="1"/>
</dbReference>
<reference evidence="10 11" key="2">
    <citation type="journal article" date="2018" name="Plant J.">
        <title>The Physcomitrella patens chromosome-scale assembly reveals moss genome structure and evolution.</title>
        <authorList>
            <person name="Lang D."/>
            <person name="Ullrich K.K."/>
            <person name="Murat F."/>
            <person name="Fuchs J."/>
            <person name="Jenkins J."/>
            <person name="Haas F.B."/>
            <person name="Piednoel M."/>
            <person name="Gundlach H."/>
            <person name="Van Bel M."/>
            <person name="Meyberg R."/>
            <person name="Vives C."/>
            <person name="Morata J."/>
            <person name="Symeonidi A."/>
            <person name="Hiss M."/>
            <person name="Muchero W."/>
            <person name="Kamisugi Y."/>
            <person name="Saleh O."/>
            <person name="Blanc G."/>
            <person name="Decker E.L."/>
            <person name="van Gessel N."/>
            <person name="Grimwood J."/>
            <person name="Hayes R.D."/>
            <person name="Graham S.W."/>
            <person name="Gunter L.E."/>
            <person name="McDaniel S.F."/>
            <person name="Hoernstein S.N.W."/>
            <person name="Larsson A."/>
            <person name="Li F.W."/>
            <person name="Perroud P.F."/>
            <person name="Phillips J."/>
            <person name="Ranjan P."/>
            <person name="Rokshar D.S."/>
            <person name="Rothfels C.J."/>
            <person name="Schneider L."/>
            <person name="Shu S."/>
            <person name="Stevenson D.W."/>
            <person name="Thummler F."/>
            <person name="Tillich M."/>
            <person name="Villarreal Aguilar J.C."/>
            <person name="Widiez T."/>
            <person name="Wong G.K."/>
            <person name="Wymore A."/>
            <person name="Zhang Y."/>
            <person name="Zimmer A.D."/>
            <person name="Quatrano R.S."/>
            <person name="Mayer K.F.X."/>
            <person name="Goodstein D."/>
            <person name="Casacuberta J.M."/>
            <person name="Vandepoele K."/>
            <person name="Reski R."/>
            <person name="Cuming A.C."/>
            <person name="Tuskan G.A."/>
            <person name="Maumus F."/>
            <person name="Salse J."/>
            <person name="Schmutz J."/>
            <person name="Rensing S.A."/>
        </authorList>
    </citation>
    <scope>NUCLEOTIDE SEQUENCE [LARGE SCALE GENOMIC DNA]</scope>
    <source>
        <strain evidence="10 11">cv. Gransden 2004</strain>
    </source>
</reference>
<name>A0A7I4ARI7_PHYPA</name>
<evidence type="ECO:0000256" key="7">
    <source>
        <dbReference type="ARBA" id="ARBA00023027"/>
    </source>
</evidence>
<evidence type="ECO:0000259" key="9">
    <source>
        <dbReference type="PROSITE" id="PS51462"/>
    </source>
</evidence>
<reference evidence="10 11" key="1">
    <citation type="journal article" date="2008" name="Science">
        <title>The Physcomitrella genome reveals evolutionary insights into the conquest of land by plants.</title>
        <authorList>
            <person name="Rensing S."/>
            <person name="Lang D."/>
            <person name="Zimmer A."/>
            <person name="Terry A."/>
            <person name="Salamov A."/>
            <person name="Shapiro H."/>
            <person name="Nishiyama T."/>
            <person name="Perroud P.-F."/>
            <person name="Lindquist E."/>
            <person name="Kamisugi Y."/>
            <person name="Tanahashi T."/>
            <person name="Sakakibara K."/>
            <person name="Fujita T."/>
            <person name="Oishi K."/>
            <person name="Shin-I T."/>
            <person name="Kuroki Y."/>
            <person name="Toyoda A."/>
            <person name="Suzuki Y."/>
            <person name="Hashimoto A."/>
            <person name="Yamaguchi K."/>
            <person name="Sugano A."/>
            <person name="Kohara Y."/>
            <person name="Fujiyama A."/>
            <person name="Anterola A."/>
            <person name="Aoki S."/>
            <person name="Ashton N."/>
            <person name="Barbazuk W.B."/>
            <person name="Barker E."/>
            <person name="Bennetzen J."/>
            <person name="Bezanilla M."/>
            <person name="Blankenship R."/>
            <person name="Cho S.H."/>
            <person name="Dutcher S."/>
            <person name="Estelle M."/>
            <person name="Fawcett J.A."/>
            <person name="Gundlach H."/>
            <person name="Hanada K."/>
            <person name="Heyl A."/>
            <person name="Hicks K.A."/>
            <person name="Hugh J."/>
            <person name="Lohr M."/>
            <person name="Mayer K."/>
            <person name="Melkozernov A."/>
            <person name="Murata T."/>
            <person name="Nelson D."/>
            <person name="Pils B."/>
            <person name="Prigge M."/>
            <person name="Reiss B."/>
            <person name="Renner T."/>
            <person name="Rombauts S."/>
            <person name="Rushton P."/>
            <person name="Sanderfoot A."/>
            <person name="Schween G."/>
            <person name="Shiu S.-H."/>
            <person name="Stueber K."/>
            <person name="Theodoulou F.L."/>
            <person name="Tu H."/>
            <person name="Van de Peer Y."/>
            <person name="Verrier P.J."/>
            <person name="Waters E."/>
            <person name="Wood A."/>
            <person name="Yang L."/>
            <person name="Cove D."/>
            <person name="Cuming A."/>
            <person name="Hasebe M."/>
            <person name="Lucas S."/>
            <person name="Mishler D.B."/>
            <person name="Reski R."/>
            <person name="Grigoriev I."/>
            <person name="Quatrano R.S."/>
            <person name="Boore J.L."/>
        </authorList>
    </citation>
    <scope>NUCLEOTIDE SEQUENCE [LARGE SCALE GENOMIC DNA]</scope>
    <source>
        <strain evidence="10 11">cv. Gransden 2004</strain>
    </source>
</reference>
<evidence type="ECO:0000313" key="10">
    <source>
        <dbReference type="EnsemblPlants" id="Pp3c14_12120V3.2"/>
    </source>
</evidence>
<dbReference type="InterPro" id="IPR000086">
    <property type="entry name" value="NUDIX_hydrolase_dom"/>
</dbReference>
<dbReference type="Proteomes" id="UP000006727">
    <property type="component" value="Chromosome 14"/>
</dbReference>
<feature type="domain" description="Nudix hydrolase" evidence="9">
    <location>
        <begin position="242"/>
        <end position="399"/>
    </location>
</feature>
<dbReference type="GO" id="GO:0005777">
    <property type="term" value="C:peroxisome"/>
    <property type="evidence" value="ECO:0000318"/>
    <property type="project" value="GO_Central"/>
</dbReference>
<protein>
    <recommendedName>
        <fullName evidence="3">NAD(+) diphosphatase</fullName>
        <ecNumber evidence="3">3.6.1.22</ecNumber>
    </recommendedName>
</protein>
<dbReference type="EMBL" id="ABEU02000014">
    <property type="status" value="NOT_ANNOTATED_CDS"/>
    <property type="molecule type" value="Genomic_DNA"/>
</dbReference>
<dbReference type="InterPro" id="IPR015797">
    <property type="entry name" value="NUDIX_hydrolase-like_dom_sf"/>
</dbReference>
<dbReference type="SUPFAM" id="SSF55811">
    <property type="entry name" value="Nudix"/>
    <property type="match status" value="1"/>
</dbReference>
<dbReference type="RefSeq" id="XP_024394624.1">
    <property type="nucleotide sequence ID" value="XM_024538856.2"/>
</dbReference>
<accession>A0A7I4ARI7</accession>
<sequence>MCVRVFANISAARGWHLPLLSSSFWGGQASDSARVALKLGNCVAARWKSSLIRPHVTIVATATRSQESNPSQAIFFSDAGLNRAAEMRVDKTKLSEAFDSPEALVVPLVDAKNLVKGGKSVLVEASALRLTNADHESAGFPVFLGLSNSTKAPVFAVNLEKVPSSAGEERPAWEDGGEWIDLRRYGSQLQPSDAGLLAYARGMLEWQTRNRHCGRCGGRMIAKDGGHSLHCSLDSCKHSAYPRLDPAVIMLVACGNYVLLGRQSRWNPGRYSLLAGFVEIGETFEMSVAREVKEESGIEIDQTSVSYIASQPWPFPSSLMVGFSASAKKNKCDPYSPESEDNNAVAVSPDKLIVVDELRALPQTSADELELEDARWVHKDLLRWVLKGNPLPHSVEFSIPGSYAIANIILSRWTESKREDSMWAGDDVISADIDEGVFEYVLMCLSDDKGREKLIVRGNSKLAYHSDILTAAQEEVKDMGLQVSQLGGGRIDHNVKERKLHVYSSSQAFGLANHSVTCAILRQWYPFHSITLAWG</sequence>
<dbReference type="GO" id="GO:0046872">
    <property type="term" value="F:metal ion binding"/>
    <property type="evidence" value="ECO:0007669"/>
    <property type="project" value="UniProtKB-KW"/>
</dbReference>
<evidence type="ECO:0000256" key="1">
    <source>
        <dbReference type="ARBA" id="ARBA00001946"/>
    </source>
</evidence>
<dbReference type="GO" id="GO:0006742">
    <property type="term" value="P:NADP+ catabolic process"/>
    <property type="evidence" value="ECO:0000318"/>
    <property type="project" value="GO_Central"/>
</dbReference>
<dbReference type="NCBIfam" id="NF001299">
    <property type="entry name" value="PRK00241.1"/>
    <property type="match status" value="1"/>
</dbReference>
<dbReference type="InterPro" id="IPR050241">
    <property type="entry name" value="NAD-cap_RNA_hydrolase_NudC"/>
</dbReference>
<dbReference type="GO" id="GO:0035529">
    <property type="term" value="F:NADH pyrophosphatase activity"/>
    <property type="evidence" value="ECO:0000318"/>
    <property type="project" value="GO_Central"/>
</dbReference>
<dbReference type="Pfam" id="PF00293">
    <property type="entry name" value="NUDIX"/>
    <property type="match status" value="1"/>
</dbReference>
<dbReference type="Gramene" id="Pp3c14_12120V3.2">
    <property type="protein sequence ID" value="Pp3c14_12120V3.2"/>
    <property type="gene ID" value="Pp3c14_12120"/>
</dbReference>
<dbReference type="PANTHER" id="PTHR42904:SF8">
    <property type="entry name" value="NAD(+) DIPHOSPHATASE"/>
    <property type="match status" value="1"/>
</dbReference>
<dbReference type="Gene3D" id="3.90.79.10">
    <property type="entry name" value="Nucleoside Triphosphate Pyrophosphohydrolase"/>
    <property type="match status" value="1"/>
</dbReference>
<comment type="cofactor">
    <cofactor evidence="1">
        <name>Mg(2+)</name>
        <dbReference type="ChEBI" id="CHEBI:18420"/>
    </cofactor>
</comment>
<dbReference type="InterPro" id="IPR007702">
    <property type="entry name" value="Janus"/>
</dbReference>
<keyword evidence="7" id="KW-0520">NAD</keyword>
<comment type="similarity">
    <text evidence="2">Belongs to the janus family.</text>
</comment>
<reference evidence="10" key="3">
    <citation type="submission" date="2020-12" db="UniProtKB">
        <authorList>
            <consortium name="EnsemblPlants"/>
        </authorList>
    </citation>
    <scope>IDENTIFICATION</scope>
</reference>
<dbReference type="InterPro" id="IPR049734">
    <property type="entry name" value="NudC-like_C"/>
</dbReference>
<dbReference type="CDD" id="cd03429">
    <property type="entry name" value="NUDIX_NADH_pyrophosphatase_Nudt13"/>
    <property type="match status" value="1"/>
</dbReference>
<dbReference type="InterPro" id="IPR015375">
    <property type="entry name" value="NADH_PPase-like_N"/>
</dbReference>
<dbReference type="EC" id="3.6.1.22" evidence="3"/>
<keyword evidence="5" id="KW-0378">Hydrolase</keyword>
<dbReference type="InParanoid" id="A0A7I4ARI7"/>
<dbReference type="Pfam" id="PF05005">
    <property type="entry name" value="Ocnus"/>
    <property type="match status" value="1"/>
</dbReference>